<dbReference type="Proteomes" id="UP000185355">
    <property type="component" value="Segment"/>
</dbReference>
<dbReference type="Proteomes" id="UP000185383">
    <property type="component" value="Segment"/>
</dbReference>
<dbReference type="EMBL" id="KJ019035">
    <property type="protein sequence ID" value="AIX16199.1"/>
    <property type="molecule type" value="Genomic_DNA"/>
</dbReference>
<evidence type="ECO:0000313" key="25">
    <source>
        <dbReference type="EMBL" id="AIX34556.1"/>
    </source>
</evidence>
<dbReference type="EMBL" id="KJ019046">
    <property type="protein sequence ID" value="AIX18663.1"/>
    <property type="molecule type" value="Genomic_DNA"/>
</dbReference>
<dbReference type="EMBL" id="KJ019077">
    <property type="protein sequence ID" value="AIX25721.1"/>
    <property type="molecule type" value="Genomic_DNA"/>
</dbReference>
<dbReference type="EMBL" id="KJ019162">
    <property type="protein sequence ID" value="AIX46351.1"/>
    <property type="molecule type" value="Genomic_DNA"/>
</dbReference>
<dbReference type="EMBL" id="KJ019125">
    <property type="protein sequence ID" value="AIX37423.1"/>
    <property type="molecule type" value="Genomic_DNA"/>
</dbReference>
<dbReference type="Proteomes" id="UP000185373">
    <property type="component" value="Segment"/>
</dbReference>
<evidence type="ECO:0000313" key="10">
    <source>
        <dbReference type="EMBL" id="AIX19100.1"/>
    </source>
</evidence>
<dbReference type="Proteomes" id="UP000185368">
    <property type="component" value="Segment"/>
</dbReference>
<dbReference type="EMBL" id="KJ019029">
    <property type="protein sequence ID" value="AIX14908.1"/>
    <property type="molecule type" value="Genomic_DNA"/>
</dbReference>
<dbReference type="Proteomes" id="UP000185372">
    <property type="component" value="Genome"/>
</dbReference>
<dbReference type="Proteomes" id="UP000185374">
    <property type="component" value="Segment"/>
</dbReference>
<evidence type="ECO:0000313" key="28">
    <source>
        <dbReference type="EMBL" id="AIX35622.1"/>
    </source>
</evidence>
<dbReference type="OrthoDB" id="25834at10239"/>
<evidence type="ECO:0000313" key="40">
    <source>
        <dbReference type="EMBL" id="AIX39803.1"/>
    </source>
</evidence>
<evidence type="ECO:0000313" key="22">
    <source>
        <dbReference type="EMBL" id="AIX26156.1"/>
    </source>
</evidence>
<dbReference type="Proteomes" id="UP000185356">
    <property type="component" value="Segment"/>
</dbReference>
<dbReference type="EMBL" id="KJ019113">
    <property type="protein sequence ID" value="AIX34776.1"/>
    <property type="molecule type" value="Genomic_DNA"/>
</dbReference>
<dbReference type="Proteomes" id="UP000185359">
    <property type="component" value="Segment"/>
</dbReference>
<evidence type="ECO:0000313" key="15">
    <source>
        <dbReference type="EMBL" id="AIX24203.1"/>
    </source>
</evidence>
<dbReference type="Proteomes" id="UP000185362">
    <property type="component" value="Segment"/>
</dbReference>
<evidence type="ECO:0000313" key="41">
    <source>
        <dbReference type="EMBL" id="AIX40440.1"/>
    </source>
</evidence>
<dbReference type="Proteomes" id="UP000185345">
    <property type="component" value="Segment"/>
</dbReference>
<dbReference type="EMBL" id="KJ019036">
    <property type="protein sequence ID" value="AIX16384.1"/>
    <property type="molecule type" value="Genomic_DNA"/>
</dbReference>
<dbReference type="Proteomes" id="UP000185363">
    <property type="component" value="Segment"/>
</dbReference>
<evidence type="ECO:0000313" key="12">
    <source>
        <dbReference type="EMBL" id="AIX20965.1"/>
    </source>
</evidence>
<dbReference type="EMBL" id="KJ019165">
    <property type="protein sequence ID" value="AIX46993.1"/>
    <property type="molecule type" value="Genomic_DNA"/>
</dbReference>
<dbReference type="Proteomes" id="UP000185360">
    <property type="component" value="Genome"/>
</dbReference>
<evidence type="ECO:0000313" key="2">
    <source>
        <dbReference type="EMBL" id="AIX14908.1"/>
    </source>
</evidence>
<name>A0A0E3F1Q9_9CAUD</name>
<dbReference type="EMBL" id="KJ019080">
    <property type="protein sequence ID" value="AIX26374.1"/>
    <property type="molecule type" value="Genomic_DNA"/>
</dbReference>
<dbReference type="Proteomes" id="UP000185361">
    <property type="component" value="Segment"/>
</dbReference>
<evidence type="ECO:0000313" key="14">
    <source>
        <dbReference type="EMBL" id="AIX22411.1"/>
    </source>
</evidence>
<dbReference type="EMBL" id="KJ019117">
    <property type="protein sequence ID" value="AIX35622.1"/>
    <property type="molecule type" value="Genomic_DNA"/>
</dbReference>
<dbReference type="Proteomes" id="UP000185349">
    <property type="component" value="Segment"/>
</dbReference>
<dbReference type="EMBL" id="KJ019160">
    <property type="protein sequence ID" value="AIX45914.1"/>
    <property type="molecule type" value="Genomic_DNA"/>
</dbReference>
<evidence type="ECO:0000313" key="45">
    <source>
        <dbReference type="EMBL" id="AIX46776.1"/>
    </source>
</evidence>
<dbReference type="EMBL" id="KJ019121">
    <property type="protein sequence ID" value="AIX36496.1"/>
    <property type="molecule type" value="Genomic_DNA"/>
</dbReference>
<evidence type="ECO:0000313" key="32">
    <source>
        <dbReference type="EMBL" id="AIX36496.1"/>
    </source>
</evidence>
<dbReference type="Proteomes" id="UP000185357">
    <property type="component" value="Segment"/>
</dbReference>
<dbReference type="EMBL" id="KJ019062">
    <property type="protein sequence ID" value="AIX22411.1"/>
    <property type="molecule type" value="Genomic_DNA"/>
</dbReference>
<dbReference type="Proteomes" id="UP000185354">
    <property type="component" value="Segment"/>
</dbReference>
<dbReference type="EMBL" id="KJ019028">
    <property type="protein sequence ID" value="AIX14689.1"/>
    <property type="molecule type" value="Genomic_DNA"/>
</dbReference>
<dbReference type="Proteomes" id="UP000185358">
    <property type="component" value="Segment"/>
</dbReference>
<evidence type="ECO:0000313" key="29">
    <source>
        <dbReference type="EMBL" id="AIX35840.1"/>
    </source>
</evidence>
<evidence type="ECO:0000313" key="8">
    <source>
        <dbReference type="EMBL" id="AIX18663.1"/>
    </source>
</evidence>
<dbReference type="Proteomes" id="UP000185343">
    <property type="component" value="Segment"/>
</dbReference>
<evidence type="ECO:0000313" key="37">
    <source>
        <dbReference type="EMBL" id="AIX38292.1"/>
    </source>
</evidence>
<evidence type="ECO:0000313" key="7">
    <source>
        <dbReference type="EMBL" id="AIX16384.1"/>
    </source>
</evidence>
<dbReference type="EMBL" id="KJ019047">
    <property type="protein sequence ID" value="AIX18881.1"/>
    <property type="molecule type" value="Genomic_DNA"/>
</dbReference>
<evidence type="ECO:0000313" key="4">
    <source>
        <dbReference type="EMBL" id="AIX15553.1"/>
    </source>
</evidence>
<evidence type="ECO:0000313" key="20">
    <source>
        <dbReference type="EMBL" id="AIX25721.1"/>
    </source>
</evidence>
<evidence type="ECO:0000313" key="34">
    <source>
        <dbReference type="EMBL" id="AIX37423.1"/>
    </source>
</evidence>
<dbReference type="Proteomes" id="UP000185367">
    <property type="component" value="Segment"/>
</dbReference>
<evidence type="ECO:0000313" key="31">
    <source>
        <dbReference type="EMBL" id="AIX36279.1"/>
    </source>
</evidence>
<proteinExistence type="predicted"/>
<evidence type="ECO:0000313" key="5">
    <source>
        <dbReference type="EMBL" id="AIX15982.1"/>
    </source>
</evidence>
<dbReference type="Proteomes" id="UP000185365">
    <property type="component" value="Segment"/>
</dbReference>
<dbReference type="Proteomes" id="UP000185347">
    <property type="component" value="Segment"/>
</dbReference>
<evidence type="ECO:0000313" key="44">
    <source>
        <dbReference type="EMBL" id="AIX46351.1"/>
    </source>
</evidence>
<dbReference type="Proteomes" id="UP000185369">
    <property type="component" value="Segment"/>
</dbReference>
<protein>
    <submittedName>
        <fullName evidence="10">Uncharacterized protein</fullName>
    </submittedName>
</protein>
<dbReference type="EMBL" id="KJ019115">
    <property type="protein sequence ID" value="AIX35200.1"/>
    <property type="molecule type" value="Genomic_DNA"/>
</dbReference>
<evidence type="ECO:0000313" key="16">
    <source>
        <dbReference type="EMBL" id="AIX24637.1"/>
    </source>
</evidence>
<dbReference type="EMBL" id="KJ019129">
    <property type="protein sequence ID" value="AIX38292.1"/>
    <property type="molecule type" value="Genomic_DNA"/>
</dbReference>
<dbReference type="EMBL" id="KJ019119">
    <property type="protein sequence ID" value="AIX36061.1"/>
    <property type="molecule type" value="Genomic_DNA"/>
</dbReference>
<dbReference type="EMBL" id="KJ019139">
    <property type="protein sequence ID" value="AIX40440.1"/>
    <property type="molecule type" value="Genomic_DNA"/>
</dbReference>
<dbReference type="EMBL" id="KJ019140">
    <property type="protein sequence ID" value="AIX40658.1"/>
    <property type="molecule type" value="Genomic_DNA"/>
</dbReference>
<evidence type="ECO:0000313" key="42">
    <source>
        <dbReference type="EMBL" id="AIX40658.1"/>
    </source>
</evidence>
<dbReference type="Proteomes" id="UP000185364">
    <property type="component" value="Segment"/>
</dbReference>
<dbReference type="Proteomes" id="UP000185385">
    <property type="component" value="Segment"/>
</dbReference>
<dbReference type="Proteomes" id="UP000185377">
    <property type="component" value="Segment"/>
</dbReference>
<dbReference type="Proteomes" id="UP000185384">
    <property type="component" value="Segment"/>
</dbReference>
<dbReference type="EMBL" id="KJ019083">
    <property type="protein sequence ID" value="AIX27010.1"/>
    <property type="molecule type" value="Genomic_DNA"/>
</dbReference>
<sequence length="77" mass="8875">MNTENLIPVEGHDGWFRDPESNSILNCNTSAYDEYMARYEARQAKKEQDKALQQDVNVLKSDMGDIKDLLQLLLKKS</sequence>
<evidence type="ECO:0000313" key="27">
    <source>
        <dbReference type="EMBL" id="AIX35200.1"/>
    </source>
</evidence>
<evidence type="ECO:0000313" key="47">
    <source>
        <dbReference type="Proteomes" id="UP000033003"/>
    </source>
</evidence>
<evidence type="ECO:0000313" key="50">
    <source>
        <dbReference type="Proteomes" id="UP000185366"/>
    </source>
</evidence>
<dbReference type="EMBL" id="KJ019032">
    <property type="protein sequence ID" value="AIX15553.1"/>
    <property type="molecule type" value="Genomic_DNA"/>
</dbReference>
<dbReference type="EMBL" id="KJ019034">
    <property type="protein sequence ID" value="AIX15982.1"/>
    <property type="molecule type" value="Genomic_DNA"/>
</dbReference>
<dbReference type="Proteomes" id="UP000185348">
    <property type="component" value="Segment"/>
</dbReference>
<dbReference type="GeneID" id="24171488"/>
<evidence type="ECO:0000313" key="6">
    <source>
        <dbReference type="EMBL" id="AIX16199.1"/>
    </source>
</evidence>
<dbReference type="EMBL" id="KJ019079">
    <property type="protein sequence ID" value="AIX26156.1"/>
    <property type="molecule type" value="Genomic_DNA"/>
</dbReference>
<dbReference type="EMBL" id="KJ019072">
    <property type="protein sequence ID" value="AIX24637.1"/>
    <property type="molecule type" value="Genomic_DNA"/>
</dbReference>
<evidence type="ECO:0000313" key="11">
    <source>
        <dbReference type="EMBL" id="AIX19534.1"/>
    </source>
</evidence>
<dbReference type="EMBL" id="KJ019057">
    <property type="protein sequence ID" value="AIX21182.1"/>
    <property type="molecule type" value="Genomic_DNA"/>
</dbReference>
<dbReference type="Proteomes" id="UP000185376">
    <property type="component" value="Segment"/>
</dbReference>
<dbReference type="Proteomes" id="UP000033003">
    <property type="component" value="Segment"/>
</dbReference>
<evidence type="ECO:0000313" key="24">
    <source>
        <dbReference type="EMBL" id="AIX27010.1"/>
    </source>
</evidence>
<dbReference type="EMBL" id="KJ019112">
    <property type="protein sequence ID" value="AIX34556.1"/>
    <property type="molecule type" value="Genomic_DNA"/>
</dbReference>
<dbReference type="EMBL" id="KJ019056">
    <property type="protein sequence ID" value="AIX20965.1"/>
    <property type="molecule type" value="Genomic_DNA"/>
</dbReference>
<dbReference type="EMBL" id="KJ019130">
    <property type="protein sequence ID" value="AIX38509.1"/>
    <property type="molecule type" value="Genomic_DNA"/>
</dbReference>
<dbReference type="EMBL" id="KJ019126">
    <property type="protein sequence ID" value="AIX37641.1"/>
    <property type="molecule type" value="Genomic_DNA"/>
</dbReference>
<accession>A0A0E3F1Q9</accession>
<evidence type="ECO:0000313" key="33">
    <source>
        <dbReference type="EMBL" id="AIX37205.1"/>
    </source>
</evidence>
<dbReference type="RefSeq" id="YP_009133420.1">
    <property type="nucleotide sequence ID" value="NC_026923.1"/>
</dbReference>
<organism evidence="10 50">
    <name type="scientific">Synechococcus phage ACG-2014d</name>
    <dbReference type="NCBI Taxonomy" id="1493509"/>
    <lineage>
        <taxon>Viruses</taxon>
        <taxon>Duplodnaviria</taxon>
        <taxon>Heunggongvirae</taxon>
        <taxon>Uroviricota</taxon>
        <taxon>Caudoviricetes</taxon>
        <taxon>Pantevenvirales</taxon>
        <taxon>Kyanoviridae</taxon>
        <taxon>Lowelvirus</taxon>
        <taxon>Lowelvirus tuscon4d</taxon>
    </lineage>
</organism>
<dbReference type="Proteomes" id="UP000185352">
    <property type="component" value="Segment"/>
</dbReference>
<dbReference type="EMBL" id="KJ019050">
    <property type="protein sequence ID" value="AIX19534.1"/>
    <property type="molecule type" value="Genomic_DNA"/>
</dbReference>
<dbReference type="Proteomes" id="UP000185375">
    <property type="component" value="Segment"/>
</dbReference>
<dbReference type="Proteomes" id="UP000185351">
    <property type="component" value="Segment"/>
</dbReference>
<dbReference type="Proteomes" id="UP000185353">
    <property type="component" value="Segment"/>
</dbReference>
<dbReference type="EMBL" id="KJ019118">
    <property type="protein sequence ID" value="AIX35840.1"/>
    <property type="molecule type" value="Genomic_DNA"/>
</dbReference>
<evidence type="ECO:0000313" key="48">
    <source>
        <dbReference type="Proteomes" id="UP000185343"/>
    </source>
</evidence>
<reference evidence="47 48" key="1">
    <citation type="submission" date="2013-12" db="EMBL/GenBank/DDBJ databases">
        <title>Ecological redundancy of diverse viral populations within a natural community.</title>
        <authorList>
            <person name="Gregory A.C."/>
            <person name="LaButti K."/>
            <person name="Copeland A."/>
            <person name="Woyke T."/>
            <person name="Sullivan M.B."/>
        </authorList>
    </citation>
    <scope>NUCLEOTIDE SEQUENCE [LARGE SCALE GENOMIC DNA]</scope>
    <source>
        <strain evidence="40">Syn7803C102</strain>
        <strain evidence="41">Syn7803C108</strain>
        <strain evidence="42">Syn7803C109</strain>
        <strain evidence="43">Syn7803C35</strain>
        <strain evidence="44">Syn7803C37</strain>
        <strain evidence="45">Syn7803C39</strain>
        <strain evidence="46">Syn7803C40</strain>
        <strain evidence="1">Syn7803C45</strain>
        <strain evidence="2">Syn7803C46</strain>
        <strain evidence="3">Syn7803C48</strain>
        <strain evidence="4">Syn7803C49</strain>
        <strain evidence="5">Syn7803C54</strain>
        <strain evidence="6">Syn7803C55</strain>
        <strain evidence="7">Syn7803C57</strain>
        <strain evidence="8">Syn7803C72</strain>
        <strain evidence="9">Syn7803C73</strain>
        <strain evidence="10">Syn7803C75</strain>
        <strain evidence="11">Syn7803C77</strain>
        <strain evidence="12">Syn7803C88</strain>
        <strain evidence="13">Syn7803C89</strain>
        <strain evidence="14">Syn7803C93</strain>
        <strain evidence="15">Syn7803US104</strain>
        <strain evidence="16">Syn7803US108</strain>
        <strain evidence="17">Syn7803US109</strain>
        <strain evidence="18">Syn7803US110</strain>
        <strain evidence="19">Syn7803US111</strain>
        <strain evidence="20">Syn7803US113</strain>
        <strain evidence="21">Syn7803US114</strain>
        <strain evidence="22">Syn7803US115</strain>
        <strain evidence="23">Syn7803US116</strain>
        <strain evidence="24">Syn7803US122</strain>
        <strain evidence="26">Syn7803US5</strain>
        <strain evidence="25">Syn7803US59</strain>
        <strain evidence="27">Syn7803US61</strain>
        <strain evidence="28">Syn7803US63</strain>
        <strain evidence="29">Syn7803US64</strain>
        <strain evidence="30">Syn7803US65</strain>
        <strain evidence="31">Syn7803US71</strain>
        <strain evidence="32">Syn7803US78</strain>
        <strain evidence="33">Syn7803US80</strain>
        <strain evidence="34">Syn7803US82</strain>
        <strain evidence="35">Syn7803US83</strain>
        <strain evidence="36">Syn7803US85</strain>
        <strain evidence="37">Syn7803US89</strain>
        <strain evidence="38">Syn7803US94</strain>
        <strain evidence="39">Syn7803US95</strain>
    </source>
</reference>
<evidence type="ECO:0000313" key="49">
    <source>
        <dbReference type="Proteomes" id="UP000185365"/>
    </source>
</evidence>
<dbReference type="EMBL" id="KJ019073">
    <property type="protein sequence ID" value="AIX24856.1"/>
    <property type="molecule type" value="Genomic_DNA"/>
</dbReference>
<evidence type="ECO:0000313" key="19">
    <source>
        <dbReference type="EMBL" id="AIX25292.1"/>
    </source>
</evidence>
<evidence type="ECO:0000313" key="18">
    <source>
        <dbReference type="EMBL" id="AIX25073.1"/>
    </source>
</evidence>
<evidence type="ECO:0000313" key="30">
    <source>
        <dbReference type="EMBL" id="AIX36061.1"/>
    </source>
</evidence>
<dbReference type="EMBL" id="KJ019031">
    <property type="protein sequence ID" value="AIX15335.1"/>
    <property type="molecule type" value="Genomic_DNA"/>
</dbReference>
<dbReference type="Proteomes" id="UP000185381">
    <property type="component" value="Genome"/>
</dbReference>
<dbReference type="EMBL" id="KJ019127">
    <property type="protein sequence ID" value="AIX37859.1"/>
    <property type="molecule type" value="Genomic_DNA"/>
</dbReference>
<dbReference type="EMBL" id="KJ019164">
    <property type="protein sequence ID" value="AIX46776.1"/>
    <property type="molecule type" value="Genomic_DNA"/>
</dbReference>
<gene>
    <name evidence="40" type="ORF">Syn7803C102_77</name>
    <name evidence="41" type="ORF">Syn7803C108_78</name>
    <name evidence="42" type="ORF">Syn7803C109_77</name>
    <name evidence="43" type="ORF">Syn7803C35_77</name>
    <name evidence="44" type="ORF">Syn7803C37_78</name>
    <name evidence="45" type="ORF">Syn7803C39_77</name>
    <name evidence="46" type="ORF">Syn7803C40_77</name>
    <name evidence="1" type="ORF">Syn7803C45_78</name>
    <name evidence="2" type="ORF">Syn7803C46_77</name>
    <name evidence="3" type="ORF">Syn7803C48_77</name>
    <name evidence="4" type="ORF">Syn7803C49_77</name>
    <name evidence="5" type="ORF">Syn7803C54_77</name>
    <name evidence="6" type="ORF">Syn7803C55_74</name>
    <name evidence="7" type="ORF">Syn7803C57_77</name>
    <name evidence="8" type="ORF">Syn7803C72_77</name>
    <name evidence="9" type="ORF">Syn7803C73_77</name>
    <name evidence="10" type="ORF">Syn7803C75_78</name>
    <name evidence="11" type="ORF">Syn7803C77_77</name>
    <name evidence="12" type="ORF">Syn7803C88_77</name>
    <name evidence="13" type="ORF">Syn7803C89_77</name>
    <name evidence="14" type="ORF">Syn7803C93_77</name>
    <name evidence="15" type="ORF">Syn7803US104_78</name>
    <name evidence="16" type="ORF">Syn7803US108_77</name>
    <name evidence="17" type="ORF">Syn7803US109_78</name>
    <name evidence="18" type="ORF">Syn7803US110_77</name>
    <name evidence="19" type="ORF">Syn7803US111_77</name>
    <name evidence="20" type="ORF">Syn7803US113_77</name>
    <name evidence="21" type="ORF">Syn7803US114_77</name>
    <name evidence="22" type="ORF">Syn7803US115_76</name>
    <name evidence="23" type="ORF">Syn7803US116_77</name>
    <name evidence="24" type="ORF">Syn7803US122_77</name>
    <name evidence="25" type="ORF">Syn7803US59_77</name>
    <name evidence="26" type="ORF">Syn7803US5_78</name>
    <name evidence="27" type="ORF">Syn7803US61_76</name>
    <name evidence="28" type="ORF">Syn7803US63_76</name>
    <name evidence="29" type="ORF">Syn7803US64_77</name>
    <name evidence="30" type="ORF">Syn7803US65_79</name>
    <name evidence="31" type="ORF">Syn7803US71_77</name>
    <name evidence="32" type="ORF">Syn7803US78_77</name>
    <name evidence="33" type="ORF">Syn7803US80_79</name>
    <name evidence="34" type="ORF">Syn7803US82_77</name>
    <name evidence="35" type="ORF">Syn7803US83_77</name>
    <name evidence="36" type="ORF">Syn7803US85_77</name>
    <name evidence="37" type="ORF">Syn7803US89_77</name>
    <name evidence="38" type="ORF">Syn7803US94_77</name>
    <name evidence="39" type="ORF">Syn7803US95_78</name>
</gene>
<dbReference type="EMBL" id="KJ019078">
    <property type="protein sequence ID" value="AIX25939.1"/>
    <property type="molecule type" value="Genomic_DNA"/>
</dbReference>
<evidence type="ECO:0000313" key="9">
    <source>
        <dbReference type="EMBL" id="AIX18881.1"/>
    </source>
</evidence>
<evidence type="ECO:0000313" key="35">
    <source>
        <dbReference type="EMBL" id="AIX37641.1"/>
    </source>
</evidence>
<evidence type="ECO:0000313" key="23">
    <source>
        <dbReference type="EMBL" id="AIX26374.1"/>
    </source>
</evidence>
<dbReference type="Proteomes" id="UP000185382">
    <property type="component" value="Segment"/>
</dbReference>
<evidence type="ECO:0000313" key="21">
    <source>
        <dbReference type="EMBL" id="AIX25939.1"/>
    </source>
</evidence>
<dbReference type="EMBL" id="KJ019131">
    <property type="protein sequence ID" value="AIX38728.1"/>
    <property type="molecule type" value="Genomic_DNA"/>
</dbReference>
<evidence type="ECO:0000313" key="26">
    <source>
        <dbReference type="EMBL" id="AIX34776.1"/>
    </source>
</evidence>
<dbReference type="Proteomes" id="UP000185378">
    <property type="component" value="Segment"/>
</dbReference>
<dbReference type="Proteomes" id="UP000185350">
    <property type="component" value="Segment"/>
</dbReference>
<dbReference type="Proteomes" id="UP000185344">
    <property type="component" value="Segment"/>
</dbReference>
<evidence type="ECO:0000313" key="38">
    <source>
        <dbReference type="EMBL" id="AIX38509.1"/>
    </source>
</evidence>
<evidence type="ECO:0000313" key="39">
    <source>
        <dbReference type="EMBL" id="AIX38728.1"/>
    </source>
</evidence>
<dbReference type="EMBL" id="KJ019124">
    <property type="protein sequence ID" value="AIX37205.1"/>
    <property type="molecule type" value="Genomic_DNA"/>
</dbReference>
<evidence type="ECO:0000313" key="36">
    <source>
        <dbReference type="EMBL" id="AIX37859.1"/>
    </source>
</evidence>
<dbReference type="Proteomes" id="UP000220606">
    <property type="component" value="Segment"/>
</dbReference>
<dbReference type="Proteomes" id="UP000185346">
    <property type="component" value="Segment"/>
</dbReference>
<dbReference type="Proteomes" id="UP000185370">
    <property type="component" value="Segment"/>
</dbReference>
<dbReference type="EMBL" id="KJ019070">
    <property type="protein sequence ID" value="AIX24203.1"/>
    <property type="molecule type" value="Genomic_DNA"/>
</dbReference>
<dbReference type="EMBL" id="KJ019074">
    <property type="protein sequence ID" value="AIX25073.1"/>
    <property type="molecule type" value="Genomic_DNA"/>
</dbReference>
<dbReference type="Proteomes" id="UP000185386">
    <property type="component" value="Segment"/>
</dbReference>
<evidence type="ECO:0000313" key="3">
    <source>
        <dbReference type="EMBL" id="AIX15335.1"/>
    </source>
</evidence>
<dbReference type="Proteomes" id="UP000185379">
    <property type="component" value="Segment"/>
</dbReference>
<dbReference type="EMBL" id="KJ019075">
    <property type="protein sequence ID" value="AIX25292.1"/>
    <property type="molecule type" value="Genomic_DNA"/>
</dbReference>
<evidence type="ECO:0000313" key="17">
    <source>
        <dbReference type="EMBL" id="AIX24856.1"/>
    </source>
</evidence>
<evidence type="ECO:0000313" key="13">
    <source>
        <dbReference type="EMBL" id="AIX21182.1"/>
    </source>
</evidence>
<dbReference type="Proteomes" id="UP000185366">
    <property type="component" value="Segment"/>
</dbReference>
<dbReference type="Proteomes" id="UP000185380">
    <property type="component" value="Segment"/>
</dbReference>
<dbReference type="KEGG" id="vg:24171488"/>
<evidence type="ECO:0000313" key="43">
    <source>
        <dbReference type="EMBL" id="AIX45914.1"/>
    </source>
</evidence>
<evidence type="ECO:0000313" key="1">
    <source>
        <dbReference type="EMBL" id="AIX14689.1"/>
    </source>
</evidence>
<evidence type="ECO:0000313" key="46">
    <source>
        <dbReference type="EMBL" id="AIX46993.1"/>
    </source>
</evidence>
<dbReference type="EMBL" id="KJ019136">
    <property type="protein sequence ID" value="AIX39803.1"/>
    <property type="molecule type" value="Genomic_DNA"/>
</dbReference>
<keyword evidence="49" id="KW-1185">Reference proteome</keyword>
<dbReference type="EMBL" id="KJ019048">
    <property type="protein sequence ID" value="AIX19100.1"/>
    <property type="molecule type" value="Genomic_DNA"/>
</dbReference>
<dbReference type="Proteomes" id="UP000185371">
    <property type="component" value="Segment"/>
</dbReference>
<dbReference type="EMBL" id="KJ019120">
    <property type="protein sequence ID" value="AIX36279.1"/>
    <property type="molecule type" value="Genomic_DNA"/>
</dbReference>